<sequence length="245" mass="25300">MQGYVRLLQSGLIILALAFAARVFAVPVTYDGITFPDGDVSFADEVLDYDPSHSDEAVPTDPNYMDPDEALGAPNYSGTVGSVSLGSGGLIELAFTDNALTNSGDDAYDLHIFEVGPDIEDTFVAIRPTLDTLDLLGSGYDSNGDGFFEVGSVTGSTSSLDIDAIFSGFTAGSLLFDAVQLIDDPDKDGQGGSTVGADIDAVGAIYSAPPEPEKPPVASVPEPGTIGLLSLGLLALGLVRRRTSG</sequence>
<dbReference type="RefSeq" id="WP_092000556.1">
    <property type="nucleotide sequence ID" value="NZ_FOUR01000002.1"/>
</dbReference>
<name>A0A1I4TXZ3_9GAMM</name>
<dbReference type="OrthoDB" id="121983at2"/>
<feature type="domain" description="Ice-binding protein C-terminal" evidence="1">
    <location>
        <begin position="219"/>
        <end position="241"/>
    </location>
</feature>
<dbReference type="NCBIfam" id="TIGR02595">
    <property type="entry name" value="PEP_CTERM"/>
    <property type="match status" value="1"/>
</dbReference>
<organism evidence="2 3">
    <name type="scientific">Marinobacter pelagius</name>
    <dbReference type="NCBI Taxonomy" id="379482"/>
    <lineage>
        <taxon>Bacteria</taxon>
        <taxon>Pseudomonadati</taxon>
        <taxon>Pseudomonadota</taxon>
        <taxon>Gammaproteobacteria</taxon>
        <taxon>Pseudomonadales</taxon>
        <taxon>Marinobacteraceae</taxon>
        <taxon>Marinobacter</taxon>
    </lineage>
</organism>
<evidence type="ECO:0000313" key="2">
    <source>
        <dbReference type="EMBL" id="SFM81668.1"/>
    </source>
</evidence>
<dbReference type="Proteomes" id="UP000199339">
    <property type="component" value="Unassembled WGS sequence"/>
</dbReference>
<reference evidence="3" key="1">
    <citation type="submission" date="2016-10" db="EMBL/GenBank/DDBJ databases">
        <authorList>
            <person name="Varghese N."/>
            <person name="Submissions S."/>
        </authorList>
    </citation>
    <scope>NUCLEOTIDE SEQUENCE [LARGE SCALE GENOMIC DNA]</scope>
    <source>
        <strain evidence="3">CGMCC 1.6775</strain>
    </source>
</reference>
<dbReference type="EMBL" id="FOUR01000002">
    <property type="protein sequence ID" value="SFM81668.1"/>
    <property type="molecule type" value="Genomic_DNA"/>
</dbReference>
<evidence type="ECO:0000259" key="1">
    <source>
        <dbReference type="Pfam" id="PF07589"/>
    </source>
</evidence>
<accession>A0A1I4TXZ3</accession>
<dbReference type="AlphaFoldDB" id="A0A1I4TXZ3"/>
<keyword evidence="3" id="KW-1185">Reference proteome</keyword>
<evidence type="ECO:0000313" key="3">
    <source>
        <dbReference type="Proteomes" id="UP000199339"/>
    </source>
</evidence>
<protein>
    <submittedName>
        <fullName evidence="2">PEP-CTERM protein-sorting domain-containing protein</fullName>
    </submittedName>
</protein>
<gene>
    <name evidence="2" type="ORF">SAMN04487961_1352</name>
</gene>
<dbReference type="Pfam" id="PF07589">
    <property type="entry name" value="PEP-CTERM"/>
    <property type="match status" value="1"/>
</dbReference>
<proteinExistence type="predicted"/>
<dbReference type="InterPro" id="IPR013424">
    <property type="entry name" value="Ice-binding_C"/>
</dbReference>